<reference evidence="2 5" key="3">
    <citation type="journal article" date="2019" name="Nat. Med.">
        <title>A library of human gut bacterial isolates paired with longitudinal multiomics data enables mechanistic microbiome research.</title>
        <authorList>
            <person name="Poyet M."/>
            <person name="Groussin M."/>
            <person name="Gibbons S.M."/>
            <person name="Avila-Pacheco J."/>
            <person name="Jiang X."/>
            <person name="Kearney S.M."/>
            <person name="Perrotta A.R."/>
            <person name="Berdy B."/>
            <person name="Zhao S."/>
            <person name="Lieberman T.D."/>
            <person name="Swanson P.K."/>
            <person name="Smith M."/>
            <person name="Roesemann S."/>
            <person name="Alexander J.E."/>
            <person name="Rich S.A."/>
            <person name="Livny J."/>
            <person name="Vlamakis H."/>
            <person name="Clish C."/>
            <person name="Bullock K."/>
            <person name="Deik A."/>
            <person name="Scott J."/>
            <person name="Pierce K.A."/>
            <person name="Xavier R.J."/>
            <person name="Alm E.J."/>
        </authorList>
    </citation>
    <scope>NUCLEOTIDE SEQUENCE [LARGE SCALE GENOMIC DNA]</scope>
    <source>
        <strain evidence="2 5">BIOML-A2</strain>
    </source>
</reference>
<evidence type="ECO:0000313" key="5">
    <source>
        <dbReference type="Proteomes" id="UP000474718"/>
    </source>
</evidence>
<protein>
    <submittedName>
        <fullName evidence="2">Amidohydrolase family protein</fullName>
    </submittedName>
</protein>
<feature type="domain" description="Amidohydrolase 3" evidence="1">
    <location>
        <begin position="48"/>
        <end position="532"/>
    </location>
</feature>
<gene>
    <name evidence="2" type="ORF">GT747_00230</name>
    <name evidence="3" type="ORF">SAMN05444424_1871</name>
</gene>
<reference evidence="3" key="1">
    <citation type="submission" date="2016-11" db="EMBL/GenBank/DDBJ databases">
        <authorList>
            <person name="Varghese N."/>
            <person name="Submissions S."/>
        </authorList>
    </citation>
    <scope>NUCLEOTIDE SEQUENCE</scope>
    <source>
        <strain evidence="3">DSM 4029</strain>
    </source>
</reference>
<dbReference type="InterPro" id="IPR013108">
    <property type="entry name" value="Amidohydro_3"/>
</dbReference>
<dbReference type="AlphaFoldDB" id="A0AAQ1MEU2"/>
<keyword evidence="5" id="KW-1185">Reference proteome</keyword>
<dbReference type="PANTHER" id="PTHR22642">
    <property type="entry name" value="IMIDAZOLONEPROPIONASE"/>
    <property type="match status" value="1"/>
</dbReference>
<dbReference type="Proteomes" id="UP000184089">
    <property type="component" value="Unassembled WGS sequence"/>
</dbReference>
<dbReference type="GO" id="GO:0016810">
    <property type="term" value="F:hydrolase activity, acting on carbon-nitrogen (but not peptide) bonds"/>
    <property type="evidence" value="ECO:0007669"/>
    <property type="project" value="InterPro"/>
</dbReference>
<accession>A0AAQ1MEU2</accession>
<dbReference type="EMBL" id="WWVX01000001">
    <property type="protein sequence ID" value="MZL68201.1"/>
    <property type="molecule type" value="Genomic_DNA"/>
</dbReference>
<dbReference type="CDD" id="cd01300">
    <property type="entry name" value="YtcJ_like"/>
    <property type="match status" value="1"/>
</dbReference>
<dbReference type="InterPro" id="IPR011059">
    <property type="entry name" value="Metal-dep_hydrolase_composite"/>
</dbReference>
<evidence type="ECO:0000313" key="2">
    <source>
        <dbReference type="EMBL" id="MZL68201.1"/>
    </source>
</evidence>
<dbReference type="InterPro" id="IPR032466">
    <property type="entry name" value="Metal_Hydrolase"/>
</dbReference>
<dbReference type="EMBL" id="FQVY01000002">
    <property type="protein sequence ID" value="SHG20629.1"/>
    <property type="molecule type" value="Genomic_DNA"/>
</dbReference>
<name>A0AAQ1MEU2_9FIRM</name>
<dbReference type="Gene3D" id="3.20.20.140">
    <property type="entry name" value="Metal-dependent hydrolases"/>
    <property type="match status" value="1"/>
</dbReference>
<evidence type="ECO:0000313" key="3">
    <source>
        <dbReference type="EMBL" id="SHG20629.1"/>
    </source>
</evidence>
<dbReference type="InterPro" id="IPR033932">
    <property type="entry name" value="YtcJ-like"/>
</dbReference>
<organism evidence="3 4">
    <name type="scientific">Bittarella massiliensis</name>
    <name type="common">ex Durand et al. 2017</name>
    <dbReference type="NCBI Taxonomy" id="1720313"/>
    <lineage>
        <taxon>Bacteria</taxon>
        <taxon>Bacillati</taxon>
        <taxon>Bacillota</taxon>
        <taxon>Clostridia</taxon>
        <taxon>Eubacteriales</taxon>
        <taxon>Oscillospiraceae</taxon>
        <taxon>Bittarella (ex Durand et al. 2017)</taxon>
    </lineage>
</organism>
<dbReference type="SUPFAM" id="SSF51556">
    <property type="entry name" value="Metallo-dependent hydrolases"/>
    <property type="match status" value="1"/>
</dbReference>
<reference evidence="4" key="2">
    <citation type="submission" date="2016-11" db="EMBL/GenBank/DDBJ databases">
        <authorList>
            <person name="Jaros S."/>
            <person name="Januszkiewicz K."/>
            <person name="Wedrychowicz H."/>
        </authorList>
    </citation>
    <scope>NUCLEOTIDE SEQUENCE [LARGE SCALE GENOMIC DNA]</scope>
    <source>
        <strain evidence="4">DSM 4029</strain>
    </source>
</reference>
<dbReference type="Gene3D" id="2.30.40.10">
    <property type="entry name" value="Urease, subunit C, domain 1"/>
    <property type="match status" value="1"/>
</dbReference>
<comment type="caution">
    <text evidence="3">The sequence shown here is derived from an EMBL/GenBank/DDBJ whole genome shotgun (WGS) entry which is preliminary data.</text>
</comment>
<evidence type="ECO:0000259" key="1">
    <source>
        <dbReference type="Pfam" id="PF07969"/>
    </source>
</evidence>
<dbReference type="PANTHER" id="PTHR22642:SF2">
    <property type="entry name" value="PROTEIN LONG AFTER FAR-RED 3"/>
    <property type="match status" value="1"/>
</dbReference>
<sequence>MDSCVIVNGKVYLERERFAQAVCIEDGIIKAVGTNEECRAAAPAGAREYDAQGRTVVPGFNDSHMHLYFVGENLESIDVHGCTSMAEVKKIARDFIARTQPPKGTFLHGSGWNQDYFTDEARMMDRHDLDEITTEYPLVLERACGHAVTANSLAIEMAGITKDTPQPEGAHFDVDENGEPTGIFRETAANMVMALRHEPTVEEIEHTLRTAMAHAAQWGITSVQTMDVRPGGWRETLQAYKNIQSSHPTLRVYHQCNFMDPASYQAFLDEGHKTGAGDSYNKIGPLKLFVDGSLGARTATMREPYADDPSTQGIQTLTQEQTDAMVKLADENGCQVAVHAIGDAAIEQVLNSYDTVCDGKNPHRHGVVHCQITDAPLVERFCENDILAYIQPIFLHYDMTVLESRVGKELASTSYAFHTMNKLGIHTSFGTDSPVEDLNTMNNLYCAVARKNLDKKPEGGFYPHECMDIYEAVDGYTAGSAYASFEEGVKGRIKPGYYGDLAILSQDIFTIPTDELLTTVVDATVLGGEFVYER</sequence>
<proteinExistence type="predicted"/>
<dbReference type="Gene3D" id="3.10.310.70">
    <property type="match status" value="1"/>
</dbReference>
<dbReference type="Pfam" id="PF07969">
    <property type="entry name" value="Amidohydro_3"/>
    <property type="match status" value="1"/>
</dbReference>
<dbReference type="Proteomes" id="UP000474718">
    <property type="component" value="Unassembled WGS sequence"/>
</dbReference>
<evidence type="ECO:0000313" key="4">
    <source>
        <dbReference type="Proteomes" id="UP000184089"/>
    </source>
</evidence>
<dbReference type="SUPFAM" id="SSF51338">
    <property type="entry name" value="Composite domain of metallo-dependent hydrolases"/>
    <property type="match status" value="1"/>
</dbReference>
<dbReference type="RefSeq" id="WP_021660464.1">
    <property type="nucleotide sequence ID" value="NZ_FQVY01000002.1"/>
</dbReference>